<dbReference type="AlphaFoldDB" id="A0A9X3PDS6"/>
<protein>
    <submittedName>
        <fullName evidence="2">Uncharacterized protein</fullName>
    </submittedName>
</protein>
<sequence length="80" mass="8404">MEEFALGDDRGIDRRADPGGGDLADAPEGPEQIPTRLPAAVFIADGVVETGAPFGGAEDMELAPERGRRDVDGARDKARL</sequence>
<name>A0A9X3PDS6_9ACTN</name>
<proteinExistence type="predicted"/>
<feature type="compositionally biased region" description="Basic and acidic residues" evidence="1">
    <location>
        <begin position="63"/>
        <end position="80"/>
    </location>
</feature>
<evidence type="ECO:0000256" key="1">
    <source>
        <dbReference type="SAM" id="MobiDB-lite"/>
    </source>
</evidence>
<evidence type="ECO:0000313" key="2">
    <source>
        <dbReference type="EMBL" id="MDA1361877.1"/>
    </source>
</evidence>
<dbReference type="Proteomes" id="UP001146067">
    <property type="component" value="Unassembled WGS sequence"/>
</dbReference>
<organism evidence="2 3">
    <name type="scientific">Glycomyces luteolus</name>
    <dbReference type="NCBI Taxonomy" id="2670330"/>
    <lineage>
        <taxon>Bacteria</taxon>
        <taxon>Bacillati</taxon>
        <taxon>Actinomycetota</taxon>
        <taxon>Actinomycetes</taxon>
        <taxon>Glycomycetales</taxon>
        <taxon>Glycomycetaceae</taxon>
        <taxon>Glycomyces</taxon>
    </lineage>
</organism>
<dbReference type="RefSeq" id="WP_270111912.1">
    <property type="nucleotide sequence ID" value="NZ_JAPZVP010000017.1"/>
</dbReference>
<feature type="compositionally biased region" description="Basic and acidic residues" evidence="1">
    <location>
        <begin position="7"/>
        <end position="17"/>
    </location>
</feature>
<keyword evidence="3" id="KW-1185">Reference proteome</keyword>
<feature type="region of interest" description="Disordered" evidence="1">
    <location>
        <begin position="52"/>
        <end position="80"/>
    </location>
</feature>
<reference evidence="2" key="1">
    <citation type="submission" date="2022-12" db="EMBL/GenBank/DDBJ databases">
        <title>Gycomyces niveus sp.nov.,a novel actinomycete isolated from soil in Shouguan.</title>
        <authorList>
            <person name="Yang X."/>
        </authorList>
    </citation>
    <scope>NUCLEOTIDE SEQUENCE</scope>
    <source>
        <strain evidence="2">NEAU-A15</strain>
    </source>
</reference>
<gene>
    <name evidence="2" type="ORF">O1R50_19775</name>
</gene>
<comment type="caution">
    <text evidence="2">The sequence shown here is derived from an EMBL/GenBank/DDBJ whole genome shotgun (WGS) entry which is preliminary data.</text>
</comment>
<dbReference type="EMBL" id="JAPZVP010000017">
    <property type="protein sequence ID" value="MDA1361877.1"/>
    <property type="molecule type" value="Genomic_DNA"/>
</dbReference>
<accession>A0A9X3PDS6</accession>
<evidence type="ECO:0000313" key="3">
    <source>
        <dbReference type="Proteomes" id="UP001146067"/>
    </source>
</evidence>
<feature type="region of interest" description="Disordered" evidence="1">
    <location>
        <begin position="1"/>
        <end position="32"/>
    </location>
</feature>